<accession>A0AAD7VRC9</accession>
<proteinExistence type="predicted"/>
<organism evidence="1 2">
    <name type="scientific">Lipomyces tetrasporus</name>
    <dbReference type="NCBI Taxonomy" id="54092"/>
    <lineage>
        <taxon>Eukaryota</taxon>
        <taxon>Fungi</taxon>
        <taxon>Dikarya</taxon>
        <taxon>Ascomycota</taxon>
        <taxon>Saccharomycotina</taxon>
        <taxon>Lipomycetes</taxon>
        <taxon>Lipomycetales</taxon>
        <taxon>Lipomycetaceae</taxon>
        <taxon>Lipomyces</taxon>
    </lineage>
</organism>
<dbReference type="GeneID" id="80885265"/>
<name>A0AAD7VRC9_9ASCO</name>
<comment type="caution">
    <text evidence="1">The sequence shown here is derived from an EMBL/GenBank/DDBJ whole genome shotgun (WGS) entry which is preliminary data.</text>
</comment>
<protein>
    <submittedName>
        <fullName evidence="1">Uncharacterized protein</fullName>
    </submittedName>
</protein>
<dbReference type="AlphaFoldDB" id="A0AAD7VRC9"/>
<dbReference type="Proteomes" id="UP001217417">
    <property type="component" value="Unassembled WGS sequence"/>
</dbReference>
<keyword evidence="2" id="KW-1185">Reference proteome</keyword>
<evidence type="ECO:0000313" key="1">
    <source>
        <dbReference type="EMBL" id="KAJ8098035.1"/>
    </source>
</evidence>
<reference evidence="1" key="1">
    <citation type="submission" date="2023-03" db="EMBL/GenBank/DDBJ databases">
        <title>Near-Complete genome sequence of Lipomyces tetrasporous NRRL Y-64009, an oleaginous yeast capable of growing on lignocellulosic hydrolysates.</title>
        <authorList>
            <consortium name="Lawrence Berkeley National Laboratory"/>
            <person name="Jagtap S.S."/>
            <person name="Liu J.-J."/>
            <person name="Walukiewicz H.E."/>
            <person name="Pangilinan J."/>
            <person name="Lipzen A."/>
            <person name="Ahrendt S."/>
            <person name="Koriabine M."/>
            <person name="Cobaugh K."/>
            <person name="Salamov A."/>
            <person name="Yoshinaga Y."/>
            <person name="Ng V."/>
            <person name="Daum C."/>
            <person name="Grigoriev I.V."/>
            <person name="Slininger P.J."/>
            <person name="Dien B.S."/>
            <person name="Jin Y.-S."/>
            <person name="Rao C.V."/>
        </authorList>
    </citation>
    <scope>NUCLEOTIDE SEQUENCE</scope>
    <source>
        <strain evidence="1">NRRL Y-64009</strain>
    </source>
</reference>
<evidence type="ECO:0000313" key="2">
    <source>
        <dbReference type="Proteomes" id="UP001217417"/>
    </source>
</evidence>
<dbReference type="RefSeq" id="XP_056041485.1">
    <property type="nucleotide sequence ID" value="XM_056190099.1"/>
</dbReference>
<dbReference type="EMBL" id="JARPMG010000010">
    <property type="protein sequence ID" value="KAJ8098035.1"/>
    <property type="molecule type" value="Genomic_DNA"/>
</dbReference>
<gene>
    <name evidence="1" type="ORF">POJ06DRAFT_283312</name>
</gene>
<sequence length="317" mass="35924">MHRRNIMENSQLLDVVRRPLSPDSQIEVPTSWEVFERVEEMEARDSNVADRYPLLQYDAVRQIAIVVAAPTPLYTILLTVLMSNVCRNVNWQGLDENITDRLIFESEATETTSGDSATRRILNGAIRCKINDLDRLLMIAFEVGVSQSYTSLKDAISYAICVLHCPLFITLCINERGRAGHQQAMNAAIQQVENDFRMQPQDRPYGPLAADGVTWFGRVSRVVLDVFRREDIDYPEGTCLEPTRSFTIVRDGQYVGSHVSPNLVEVTLGDCIPAHLLVGNQIQTTPVNFFQQDWFESSFRHHVEDCTCTGHGQKKSF</sequence>